<dbReference type="Pfam" id="PF00579">
    <property type="entry name" value="tRNA-synt_1b"/>
    <property type="match status" value="1"/>
</dbReference>
<evidence type="ECO:0000256" key="8">
    <source>
        <dbReference type="ARBA" id="ARBA00033323"/>
    </source>
</evidence>
<dbReference type="Gene3D" id="3.10.290.10">
    <property type="entry name" value="RNA-binding S4 domain"/>
    <property type="match status" value="1"/>
</dbReference>
<keyword evidence="4 11" id="KW-0067">ATP-binding</keyword>
<evidence type="ECO:0000256" key="1">
    <source>
        <dbReference type="ARBA" id="ARBA00013160"/>
    </source>
</evidence>
<keyword evidence="3 11" id="KW-0547">Nucleotide-binding</keyword>
<dbReference type="InterPro" id="IPR014729">
    <property type="entry name" value="Rossmann-like_a/b/a_fold"/>
</dbReference>
<dbReference type="Gene3D" id="1.10.240.10">
    <property type="entry name" value="Tyrosyl-Transfer RNA Synthetase"/>
    <property type="match status" value="1"/>
</dbReference>
<name>A0A0L0VYM0_9BASI</name>
<organism evidence="13 14">
    <name type="scientific">Puccinia striiformis f. sp. tritici PST-78</name>
    <dbReference type="NCBI Taxonomy" id="1165861"/>
    <lineage>
        <taxon>Eukaryota</taxon>
        <taxon>Fungi</taxon>
        <taxon>Dikarya</taxon>
        <taxon>Basidiomycota</taxon>
        <taxon>Pucciniomycotina</taxon>
        <taxon>Pucciniomycetes</taxon>
        <taxon>Pucciniales</taxon>
        <taxon>Pucciniaceae</taxon>
        <taxon>Puccinia</taxon>
    </lineage>
</organism>
<dbReference type="PROSITE" id="PS50889">
    <property type="entry name" value="S4"/>
    <property type="match status" value="1"/>
</dbReference>
<reference evidence="14" key="1">
    <citation type="submission" date="2014-03" db="EMBL/GenBank/DDBJ databases">
        <title>The Genome Sequence of Puccinia striiformis f. sp. tritici PST-78.</title>
        <authorList>
            <consortium name="The Broad Institute Genome Sequencing Platform"/>
            <person name="Cuomo C."/>
            <person name="Hulbert S."/>
            <person name="Chen X."/>
            <person name="Walker B."/>
            <person name="Young S.K."/>
            <person name="Zeng Q."/>
            <person name="Gargeya S."/>
            <person name="Fitzgerald M."/>
            <person name="Haas B."/>
            <person name="Abouelleil A."/>
            <person name="Alvarado L."/>
            <person name="Arachchi H.M."/>
            <person name="Berlin A.M."/>
            <person name="Chapman S.B."/>
            <person name="Goldberg J."/>
            <person name="Griggs A."/>
            <person name="Gujja S."/>
            <person name="Hansen M."/>
            <person name="Howarth C."/>
            <person name="Imamovic A."/>
            <person name="Larimer J."/>
            <person name="McCowan C."/>
            <person name="Montmayeur A."/>
            <person name="Murphy C."/>
            <person name="Neiman D."/>
            <person name="Pearson M."/>
            <person name="Priest M."/>
            <person name="Roberts A."/>
            <person name="Saif S."/>
            <person name="Shea T."/>
            <person name="Sisk P."/>
            <person name="Sykes S."/>
            <person name="Wortman J."/>
            <person name="Nusbaum C."/>
            <person name="Birren B."/>
        </authorList>
    </citation>
    <scope>NUCLEOTIDE SEQUENCE [LARGE SCALE GENOMIC DNA]</scope>
    <source>
        <strain evidence="14">race PST-78</strain>
    </source>
</reference>
<dbReference type="OrthoDB" id="337870at2759"/>
<dbReference type="InterPro" id="IPR036986">
    <property type="entry name" value="S4_RNA-bd_sf"/>
</dbReference>
<evidence type="ECO:0000259" key="12">
    <source>
        <dbReference type="Pfam" id="PF22421"/>
    </source>
</evidence>
<dbReference type="InterPro" id="IPR054608">
    <property type="entry name" value="SYY-like_C"/>
</dbReference>
<accession>A0A0L0VYM0</accession>
<dbReference type="InterPro" id="IPR024107">
    <property type="entry name" value="Tyr-tRNA-ligase_bac_1"/>
</dbReference>
<dbReference type="GO" id="GO:0004831">
    <property type="term" value="F:tyrosine-tRNA ligase activity"/>
    <property type="evidence" value="ECO:0007669"/>
    <property type="project" value="UniProtKB-EC"/>
</dbReference>
<dbReference type="PRINTS" id="PR01040">
    <property type="entry name" value="TRNASYNTHTYR"/>
</dbReference>
<dbReference type="NCBIfam" id="TIGR00234">
    <property type="entry name" value="tyrS"/>
    <property type="match status" value="1"/>
</dbReference>
<dbReference type="PROSITE" id="PS00178">
    <property type="entry name" value="AA_TRNA_LIGASE_I"/>
    <property type="match status" value="1"/>
</dbReference>
<dbReference type="EC" id="6.1.1.1" evidence="1 11"/>
<evidence type="ECO:0000256" key="2">
    <source>
        <dbReference type="ARBA" id="ARBA00022598"/>
    </source>
</evidence>
<feature type="domain" description="Tyrosine--tRNA ligase SYY-like C-terminal" evidence="12">
    <location>
        <begin position="414"/>
        <end position="474"/>
    </location>
</feature>
<dbReference type="GO" id="GO:0005524">
    <property type="term" value="F:ATP binding"/>
    <property type="evidence" value="ECO:0007669"/>
    <property type="project" value="UniProtKB-KW"/>
</dbReference>
<evidence type="ECO:0000256" key="10">
    <source>
        <dbReference type="PROSITE-ProRule" id="PRU00182"/>
    </source>
</evidence>
<keyword evidence="7 11" id="KW-0030">Aminoacyl-tRNA synthetase</keyword>
<evidence type="ECO:0000256" key="6">
    <source>
        <dbReference type="ARBA" id="ARBA00022917"/>
    </source>
</evidence>
<dbReference type="GO" id="GO:0006437">
    <property type="term" value="P:tyrosyl-tRNA aminoacylation"/>
    <property type="evidence" value="ECO:0007669"/>
    <property type="project" value="InterPro"/>
</dbReference>
<gene>
    <name evidence="13" type="ORF">PSTG_02634</name>
</gene>
<protein>
    <recommendedName>
        <fullName evidence="1 11">Tyrosine--tRNA ligase</fullName>
        <ecNumber evidence="1 11">6.1.1.1</ecNumber>
    </recommendedName>
    <alternativeName>
        <fullName evidence="8 11">Tyrosyl-tRNA synthetase</fullName>
    </alternativeName>
</protein>
<dbReference type="Gene3D" id="3.40.50.620">
    <property type="entry name" value="HUPs"/>
    <property type="match status" value="1"/>
</dbReference>
<dbReference type="AlphaFoldDB" id="A0A0L0VYM0"/>
<dbReference type="PANTHER" id="PTHR11766:SF0">
    <property type="entry name" value="TYROSINE--TRNA LIGASE, MITOCHONDRIAL"/>
    <property type="match status" value="1"/>
</dbReference>
<evidence type="ECO:0000256" key="11">
    <source>
        <dbReference type="RuleBase" id="RU361234"/>
    </source>
</evidence>
<evidence type="ECO:0000256" key="5">
    <source>
        <dbReference type="ARBA" id="ARBA00022884"/>
    </source>
</evidence>
<dbReference type="CDD" id="cd00805">
    <property type="entry name" value="TyrRS_core"/>
    <property type="match status" value="1"/>
</dbReference>
<dbReference type="Proteomes" id="UP000054564">
    <property type="component" value="Unassembled WGS sequence"/>
</dbReference>
<dbReference type="EMBL" id="AJIL01000013">
    <property type="protein sequence ID" value="KNF04292.1"/>
    <property type="molecule type" value="Genomic_DNA"/>
</dbReference>
<evidence type="ECO:0000256" key="3">
    <source>
        <dbReference type="ARBA" id="ARBA00022741"/>
    </source>
</evidence>
<keyword evidence="5 10" id="KW-0694">RNA-binding</keyword>
<dbReference type="FunFam" id="1.10.240.10:FF:000001">
    <property type="entry name" value="Tyrosine--tRNA ligase"/>
    <property type="match status" value="1"/>
</dbReference>
<dbReference type="InterPro" id="IPR024088">
    <property type="entry name" value="Tyr-tRNA-ligase_bac-type"/>
</dbReference>
<comment type="similarity">
    <text evidence="11">Belongs to the class-I aminoacyl-tRNA synthetase family.</text>
</comment>
<evidence type="ECO:0000313" key="14">
    <source>
        <dbReference type="Proteomes" id="UP000054564"/>
    </source>
</evidence>
<dbReference type="Pfam" id="PF22421">
    <property type="entry name" value="SYY_C-terminal"/>
    <property type="match status" value="1"/>
</dbReference>
<comment type="catalytic activity">
    <reaction evidence="9 11">
        <text>tRNA(Tyr) + L-tyrosine + ATP = L-tyrosyl-tRNA(Tyr) + AMP + diphosphate + H(+)</text>
        <dbReference type="Rhea" id="RHEA:10220"/>
        <dbReference type="Rhea" id="RHEA-COMP:9706"/>
        <dbReference type="Rhea" id="RHEA-COMP:9707"/>
        <dbReference type="ChEBI" id="CHEBI:15378"/>
        <dbReference type="ChEBI" id="CHEBI:30616"/>
        <dbReference type="ChEBI" id="CHEBI:33019"/>
        <dbReference type="ChEBI" id="CHEBI:58315"/>
        <dbReference type="ChEBI" id="CHEBI:78442"/>
        <dbReference type="ChEBI" id="CHEBI:78536"/>
        <dbReference type="ChEBI" id="CHEBI:456215"/>
        <dbReference type="EC" id="6.1.1.1"/>
    </reaction>
</comment>
<dbReference type="PANTHER" id="PTHR11766">
    <property type="entry name" value="TYROSYL-TRNA SYNTHETASE"/>
    <property type="match status" value="1"/>
</dbReference>
<evidence type="ECO:0000313" key="13">
    <source>
        <dbReference type="EMBL" id="KNF04292.1"/>
    </source>
</evidence>
<evidence type="ECO:0000256" key="4">
    <source>
        <dbReference type="ARBA" id="ARBA00022840"/>
    </source>
</evidence>
<dbReference type="GO" id="GO:0005829">
    <property type="term" value="C:cytosol"/>
    <property type="evidence" value="ECO:0007669"/>
    <property type="project" value="TreeGrafter"/>
</dbReference>
<evidence type="ECO:0000256" key="7">
    <source>
        <dbReference type="ARBA" id="ARBA00023146"/>
    </source>
</evidence>
<keyword evidence="14" id="KW-1185">Reference proteome</keyword>
<dbReference type="InterPro" id="IPR002307">
    <property type="entry name" value="Tyr-tRNA-ligase"/>
</dbReference>
<proteinExistence type="inferred from homology"/>
<comment type="caution">
    <text evidence="13">The sequence shown here is derived from an EMBL/GenBank/DDBJ whole genome shotgun (WGS) entry which is preliminary data.</text>
</comment>
<dbReference type="HAMAP" id="MF_02006">
    <property type="entry name" value="Tyr_tRNA_synth_type1"/>
    <property type="match status" value="1"/>
</dbReference>
<dbReference type="SUPFAM" id="SSF55174">
    <property type="entry name" value="Alpha-L RNA-binding motif"/>
    <property type="match status" value="1"/>
</dbReference>
<dbReference type="InterPro" id="IPR002305">
    <property type="entry name" value="aa-tRNA-synth_Ic"/>
</dbReference>
<keyword evidence="6 11" id="KW-0648">Protein biosynthesis</keyword>
<sequence length="482" mass="53933">MFRIAGRLLRQRPPTKHYSTKPAVDIINELENRGLVAQLTSRAIRQHLIDKKRTVYLGIDPTAKSLHLGNLLVLIALLHFNLNGHRTIVLLGGATGSVGDPSGRDSERVAISSNLLNVNLQSIHNQLTKLIENSFIHLSSQNIQSSQQDATLPIIKNNLEWTKDLKLLDFLNSVGKVSRVSSMLARDSVKQRIESGTGISFTEFTYQLLQAQDFVELRSRYECTIQLGGSDQYGNIMSGIELMSKLHHHQQSPSSSGEEAHVAYGLTIPLLTTKNGQKFGKSAGNAVWLDPTLTSPVEFYQTFLNIPDSDVIKYLKMLTFIPLDKLHIYIDNQANTSRSLQKLLAKEVTLLVHGESGLNQALQGTRFLFPDESCSPPTSNSDHHHEEWSKEVLDHTFQDTSNWIQLKPDQVVGKSIGELLVISSLCPSKSEAKRTIKSGGIRLNHVQITDFDRLITTHDLIDFTYLLVMRGKSSNYRIIKLI</sequence>
<dbReference type="SUPFAM" id="SSF52374">
    <property type="entry name" value="Nucleotidylyl transferase"/>
    <property type="match status" value="1"/>
</dbReference>
<evidence type="ECO:0000256" key="9">
    <source>
        <dbReference type="ARBA" id="ARBA00048248"/>
    </source>
</evidence>
<keyword evidence="2 11" id="KW-0436">Ligase</keyword>
<dbReference type="GO" id="GO:0005739">
    <property type="term" value="C:mitochondrion"/>
    <property type="evidence" value="ECO:0007669"/>
    <property type="project" value="TreeGrafter"/>
</dbReference>
<dbReference type="STRING" id="1165861.A0A0L0VYM0"/>
<dbReference type="InterPro" id="IPR001412">
    <property type="entry name" value="aa-tRNA-synth_I_CS"/>
</dbReference>
<dbReference type="GO" id="GO:0003723">
    <property type="term" value="F:RNA binding"/>
    <property type="evidence" value="ECO:0007669"/>
    <property type="project" value="UniProtKB-KW"/>
</dbReference>